<reference evidence="1" key="1">
    <citation type="submission" date="2023-01" db="EMBL/GenBank/DDBJ databases">
        <title>Genome assembly of the deep-sea coral Lophelia pertusa.</title>
        <authorList>
            <person name="Herrera S."/>
            <person name="Cordes E."/>
        </authorList>
    </citation>
    <scope>NUCLEOTIDE SEQUENCE</scope>
    <source>
        <strain evidence="1">USNM1676648</strain>
        <tissue evidence="1">Polyp</tissue>
    </source>
</reference>
<gene>
    <name evidence="1" type="primary">TUBGCP3_2</name>
    <name evidence="1" type="ORF">OS493_026172</name>
</gene>
<evidence type="ECO:0000313" key="1">
    <source>
        <dbReference type="EMBL" id="KAJ7390297.1"/>
    </source>
</evidence>
<dbReference type="AlphaFoldDB" id="A0A9X0D7I7"/>
<name>A0A9X0D7I7_9CNID</name>
<accession>A0A9X0D7I7</accession>
<protein>
    <submittedName>
        <fullName evidence="1">Gamma-tubulin complex component 3</fullName>
    </submittedName>
</protein>
<organism evidence="1 2">
    <name type="scientific">Desmophyllum pertusum</name>
    <dbReference type="NCBI Taxonomy" id="174260"/>
    <lineage>
        <taxon>Eukaryota</taxon>
        <taxon>Metazoa</taxon>
        <taxon>Cnidaria</taxon>
        <taxon>Anthozoa</taxon>
        <taxon>Hexacorallia</taxon>
        <taxon>Scleractinia</taxon>
        <taxon>Caryophylliina</taxon>
        <taxon>Caryophylliidae</taxon>
        <taxon>Desmophyllum</taxon>
    </lineage>
</organism>
<proteinExistence type="predicted"/>
<sequence length="102" mass="11822">MVESSIDNPNSPAALLHKLCCRLLGKEDNSPEISEHFQYALRVVGSRFAPTIATDEFRVVERIKRKLLKEKREVDIAVFSELYRKLASQPVLQNRWPFYTLC</sequence>
<dbReference type="OrthoDB" id="5860513at2759"/>
<comment type="caution">
    <text evidence="1">The sequence shown here is derived from an EMBL/GenBank/DDBJ whole genome shotgun (WGS) entry which is preliminary data.</text>
</comment>
<dbReference type="Proteomes" id="UP001163046">
    <property type="component" value="Unassembled WGS sequence"/>
</dbReference>
<keyword evidence="2" id="KW-1185">Reference proteome</keyword>
<dbReference type="EMBL" id="MU825418">
    <property type="protein sequence ID" value="KAJ7390297.1"/>
    <property type="molecule type" value="Genomic_DNA"/>
</dbReference>
<evidence type="ECO:0000313" key="2">
    <source>
        <dbReference type="Proteomes" id="UP001163046"/>
    </source>
</evidence>